<reference evidence="1 2" key="2">
    <citation type="submission" date="2014-09" db="EMBL/GenBank/DDBJ databases">
        <authorList>
            <consortium name="NBRP consortium"/>
            <person name="Sawabe T."/>
            <person name="Meirelles P."/>
            <person name="Nakanishi M."/>
            <person name="Sayaka M."/>
            <person name="Hattori M."/>
            <person name="Ohkuma M."/>
        </authorList>
    </citation>
    <scope>NUCLEOTIDE SEQUENCE [LARGE SCALE GENOMIC DNA]</scope>
    <source>
        <strain evidence="2">JCM19235</strain>
    </source>
</reference>
<dbReference type="EMBL" id="BBMR01000017">
    <property type="protein sequence ID" value="GAL22959.1"/>
    <property type="molecule type" value="Genomic_DNA"/>
</dbReference>
<sequence length="41" mass="4789">MLLEVLFIERIAKSDDMSDNSLFLSKKSLKNHAEKRVLRIV</sequence>
<comment type="caution">
    <text evidence="1">The sequence shown here is derived from an EMBL/GenBank/DDBJ whole genome shotgun (WGS) entry which is preliminary data.</text>
</comment>
<organism evidence="1 2">
    <name type="scientific">Vibrio maritimus</name>
    <dbReference type="NCBI Taxonomy" id="990268"/>
    <lineage>
        <taxon>Bacteria</taxon>
        <taxon>Pseudomonadati</taxon>
        <taxon>Pseudomonadota</taxon>
        <taxon>Gammaproteobacteria</taxon>
        <taxon>Vibrionales</taxon>
        <taxon>Vibrionaceae</taxon>
        <taxon>Vibrio</taxon>
    </lineage>
</organism>
<reference evidence="1 2" key="1">
    <citation type="submission" date="2014-09" db="EMBL/GenBank/DDBJ databases">
        <title>Vibrio maritimus JCM 19235. (C45) whole genome shotgun sequence.</title>
        <authorList>
            <person name="Sawabe T."/>
            <person name="Meirelles P."/>
            <person name="Nakanishi M."/>
            <person name="Sayaka M."/>
            <person name="Hattori M."/>
            <person name="Ohkuma M."/>
        </authorList>
    </citation>
    <scope>NUCLEOTIDE SEQUENCE [LARGE SCALE GENOMIC DNA]</scope>
    <source>
        <strain evidence="2">JCM19235</strain>
    </source>
</reference>
<dbReference type="Proteomes" id="UP000029228">
    <property type="component" value="Unassembled WGS sequence"/>
</dbReference>
<gene>
    <name evidence="1" type="ORF">JCM19235_1260</name>
</gene>
<evidence type="ECO:0000313" key="2">
    <source>
        <dbReference type="Proteomes" id="UP000029228"/>
    </source>
</evidence>
<accession>A0A090S8W0</accession>
<dbReference type="STRING" id="990268.JCM19235_1260"/>
<dbReference type="AlphaFoldDB" id="A0A090S8W0"/>
<keyword evidence="2" id="KW-1185">Reference proteome</keyword>
<name>A0A090S8W0_9VIBR</name>
<evidence type="ECO:0000313" key="1">
    <source>
        <dbReference type="EMBL" id="GAL22959.1"/>
    </source>
</evidence>
<proteinExistence type="predicted"/>
<protein>
    <submittedName>
        <fullName evidence="1">Uncharacterized protein</fullName>
    </submittedName>
</protein>